<feature type="compositionally biased region" description="Basic and acidic residues" evidence="3">
    <location>
        <begin position="385"/>
        <end position="416"/>
    </location>
</feature>
<dbReference type="SUPFAM" id="SSF52467">
    <property type="entry name" value="DHS-like NAD/FAD-binding domain"/>
    <property type="match status" value="1"/>
</dbReference>
<comment type="cofactor">
    <cofactor evidence="1">
        <name>thiamine diphosphate</name>
        <dbReference type="ChEBI" id="CHEBI:58937"/>
    </cofactor>
</comment>
<sequence length="441" mass="46433">MPDGLIAPPVTDGRHLARELGGDAAQVAFALGLAHFEALAAHGRAASTALDATAIESLAHLLAHAEQPVAVLGSGVWAARATDAAVELIRTLGMPAYADGAGRGTLPPGDTHHFLHSRAYAFAGADVILVVGSPFGVRDSGLRDFRAGYGRRISPHATVVQLDAGGTGRVLRAVAQCAAGHAVGVRADQAATRRKAWLDEVRAAERTAESLWTKQLTSDASPVHPFRLLAEIDRFLTEDSVFIADDPWSAELAGRVVRPWTPGHWMDPGPLGTAGVGFPFALAVGASGAHRESVVLFRDDPLSTAAGGFASLVRHHLPFIGVVAHTGAAPFVNRARAHGGYGEDVRDPAALRPALERARAAGIPALIGVRTDQDAYLPGAVNQPDRPHDASGPDRPHGTSRPDRPHGMGHPDRPPHGDPPTPNEQSNRHHPPHQTDEPRNQ</sequence>
<dbReference type="Gene3D" id="3.40.50.970">
    <property type="match status" value="2"/>
</dbReference>
<dbReference type="SUPFAM" id="SSF52518">
    <property type="entry name" value="Thiamin diphosphate-binding fold (THDP-binding)"/>
    <property type="match status" value="1"/>
</dbReference>
<dbReference type="GO" id="GO:0003984">
    <property type="term" value="F:acetolactate synthase activity"/>
    <property type="evidence" value="ECO:0007669"/>
    <property type="project" value="TreeGrafter"/>
</dbReference>
<dbReference type="PANTHER" id="PTHR18968">
    <property type="entry name" value="THIAMINE PYROPHOSPHATE ENZYMES"/>
    <property type="match status" value="1"/>
</dbReference>
<evidence type="ECO:0000259" key="4">
    <source>
        <dbReference type="Pfam" id="PF00205"/>
    </source>
</evidence>
<evidence type="ECO:0000256" key="3">
    <source>
        <dbReference type="SAM" id="MobiDB-lite"/>
    </source>
</evidence>
<dbReference type="Proteomes" id="UP000199155">
    <property type="component" value="Unassembled WGS sequence"/>
</dbReference>
<gene>
    <name evidence="5" type="ORF">SAMN05421806_101776</name>
</gene>
<keyword evidence="6" id="KW-1185">Reference proteome</keyword>
<feature type="region of interest" description="Disordered" evidence="3">
    <location>
        <begin position="377"/>
        <end position="441"/>
    </location>
</feature>
<dbReference type="PANTHER" id="PTHR18968:SF166">
    <property type="entry name" value="2-HYDROXYACYL-COA LYASE 2"/>
    <property type="match status" value="1"/>
</dbReference>
<dbReference type="GO" id="GO:0000287">
    <property type="term" value="F:magnesium ion binding"/>
    <property type="evidence" value="ECO:0007669"/>
    <property type="project" value="InterPro"/>
</dbReference>
<dbReference type="GO" id="GO:0009097">
    <property type="term" value="P:isoleucine biosynthetic process"/>
    <property type="evidence" value="ECO:0007669"/>
    <property type="project" value="TreeGrafter"/>
</dbReference>
<dbReference type="STRING" id="417292.SAMN05421806_101776"/>
<organism evidence="5 6">
    <name type="scientific">Streptomyces indicus</name>
    <dbReference type="NCBI Taxonomy" id="417292"/>
    <lineage>
        <taxon>Bacteria</taxon>
        <taxon>Bacillati</taxon>
        <taxon>Actinomycetota</taxon>
        <taxon>Actinomycetes</taxon>
        <taxon>Kitasatosporales</taxon>
        <taxon>Streptomycetaceae</taxon>
        <taxon>Streptomyces</taxon>
    </lineage>
</organism>
<dbReference type="InterPro" id="IPR029061">
    <property type="entry name" value="THDP-binding"/>
</dbReference>
<evidence type="ECO:0000256" key="2">
    <source>
        <dbReference type="ARBA" id="ARBA00007812"/>
    </source>
</evidence>
<name>A0A1G8UCS8_9ACTN</name>
<dbReference type="GO" id="GO:0005948">
    <property type="term" value="C:acetolactate synthase complex"/>
    <property type="evidence" value="ECO:0007669"/>
    <property type="project" value="TreeGrafter"/>
</dbReference>
<comment type="similarity">
    <text evidence="2">Belongs to the TPP enzyme family.</text>
</comment>
<dbReference type="Gene3D" id="3.40.50.1220">
    <property type="entry name" value="TPP-binding domain"/>
    <property type="match status" value="1"/>
</dbReference>
<dbReference type="OrthoDB" id="4494979at2"/>
<proteinExistence type="inferred from homology"/>
<dbReference type="Pfam" id="PF00205">
    <property type="entry name" value="TPP_enzyme_M"/>
    <property type="match status" value="1"/>
</dbReference>
<dbReference type="GO" id="GO:0050660">
    <property type="term" value="F:flavin adenine dinucleotide binding"/>
    <property type="evidence" value="ECO:0007669"/>
    <property type="project" value="TreeGrafter"/>
</dbReference>
<dbReference type="RefSeq" id="WP_093607183.1">
    <property type="nucleotide sequence ID" value="NZ_FNFF01000001.1"/>
</dbReference>
<accession>A0A1G8UCS8</accession>
<dbReference type="GO" id="GO:0009099">
    <property type="term" value="P:L-valine biosynthetic process"/>
    <property type="evidence" value="ECO:0007669"/>
    <property type="project" value="TreeGrafter"/>
</dbReference>
<dbReference type="InterPro" id="IPR012000">
    <property type="entry name" value="Thiamin_PyroP_enz_cen_dom"/>
</dbReference>
<dbReference type="InterPro" id="IPR045229">
    <property type="entry name" value="TPP_enz"/>
</dbReference>
<dbReference type="InterPro" id="IPR029035">
    <property type="entry name" value="DHS-like_NAD/FAD-binding_dom"/>
</dbReference>
<evidence type="ECO:0000313" key="5">
    <source>
        <dbReference type="EMBL" id="SDJ51579.1"/>
    </source>
</evidence>
<feature type="domain" description="Thiamine pyrophosphate enzyme central" evidence="4">
    <location>
        <begin position="55"/>
        <end position="163"/>
    </location>
</feature>
<dbReference type="EMBL" id="FNFF01000001">
    <property type="protein sequence ID" value="SDJ51579.1"/>
    <property type="molecule type" value="Genomic_DNA"/>
</dbReference>
<dbReference type="GO" id="GO:0030976">
    <property type="term" value="F:thiamine pyrophosphate binding"/>
    <property type="evidence" value="ECO:0007669"/>
    <property type="project" value="InterPro"/>
</dbReference>
<evidence type="ECO:0000313" key="6">
    <source>
        <dbReference type="Proteomes" id="UP000199155"/>
    </source>
</evidence>
<reference evidence="5 6" key="1">
    <citation type="submission" date="2016-10" db="EMBL/GenBank/DDBJ databases">
        <authorList>
            <person name="de Groot N.N."/>
        </authorList>
    </citation>
    <scope>NUCLEOTIDE SEQUENCE [LARGE SCALE GENOMIC DNA]</scope>
    <source>
        <strain evidence="5 6">CGMCC 4.5727</strain>
    </source>
</reference>
<protein>
    <submittedName>
        <fullName evidence="5">Acetolactate synthase-1/2/3 large subunit</fullName>
    </submittedName>
</protein>
<dbReference type="AlphaFoldDB" id="A0A1G8UCS8"/>
<evidence type="ECO:0000256" key="1">
    <source>
        <dbReference type="ARBA" id="ARBA00001964"/>
    </source>
</evidence>